<feature type="domain" description="Response regulatory" evidence="6">
    <location>
        <begin position="3"/>
        <end position="114"/>
    </location>
</feature>
<dbReference type="PANTHER" id="PTHR48111">
    <property type="entry name" value="REGULATOR OF RPOS"/>
    <property type="match status" value="1"/>
</dbReference>
<evidence type="ECO:0000256" key="5">
    <source>
        <dbReference type="PROSITE-ProRule" id="PRU01091"/>
    </source>
</evidence>
<dbReference type="Proteomes" id="UP001597168">
    <property type="component" value="Unassembled WGS sequence"/>
</dbReference>
<dbReference type="Gene3D" id="1.10.10.10">
    <property type="entry name" value="Winged helix-like DNA-binding domain superfamily/Winged helix DNA-binding domain"/>
    <property type="match status" value="1"/>
</dbReference>
<feature type="DNA-binding region" description="OmpR/PhoB-type" evidence="5">
    <location>
        <begin position="124"/>
        <end position="219"/>
    </location>
</feature>
<dbReference type="InterPro" id="IPR016032">
    <property type="entry name" value="Sig_transdc_resp-reg_C-effctor"/>
</dbReference>
<evidence type="ECO:0000256" key="3">
    <source>
        <dbReference type="ARBA" id="ARBA00023125"/>
    </source>
</evidence>
<keyword evidence="2" id="KW-0902">Two-component regulatory system</keyword>
<feature type="domain" description="OmpR/PhoB-type" evidence="7">
    <location>
        <begin position="124"/>
        <end position="219"/>
    </location>
</feature>
<sequence>MVRVLVVEGQSVKAELLVGALRRQGYDAGSVCAGAEALRMHPDVDMVLLDLELPDLDGLAVCRAIREVGDTPIIAITRQDDELERVLALQAGADDCVVGSCGLREVIARIEAVVRRTHPRQAGSDVISLCKLRIDRTLREVRLAGRVIDVTAKEFELLYTLASNAGSVVSRKELMSKVWDSNWSESSRTIDTHVSSLRGKLGTSTWITTVRGVGYQIGQGAPAADCEVQEEVA</sequence>
<dbReference type="InterPro" id="IPR001789">
    <property type="entry name" value="Sig_transdc_resp-reg_receiver"/>
</dbReference>
<protein>
    <submittedName>
        <fullName evidence="8">Response regulator transcription factor</fullName>
    </submittedName>
</protein>
<comment type="caution">
    <text evidence="8">The sequence shown here is derived from an EMBL/GenBank/DDBJ whole genome shotgun (WGS) entry which is preliminary data.</text>
</comment>
<keyword evidence="3 5" id="KW-0238">DNA-binding</keyword>
<dbReference type="SUPFAM" id="SSF52172">
    <property type="entry name" value="CheY-like"/>
    <property type="match status" value="1"/>
</dbReference>
<keyword evidence="1 4" id="KW-0597">Phosphoprotein</keyword>
<evidence type="ECO:0000313" key="8">
    <source>
        <dbReference type="EMBL" id="MFD1150242.1"/>
    </source>
</evidence>
<dbReference type="Pfam" id="PF00486">
    <property type="entry name" value="Trans_reg_C"/>
    <property type="match status" value="1"/>
</dbReference>
<evidence type="ECO:0000313" key="9">
    <source>
        <dbReference type="Proteomes" id="UP001597168"/>
    </source>
</evidence>
<evidence type="ECO:0000256" key="4">
    <source>
        <dbReference type="PROSITE-ProRule" id="PRU00169"/>
    </source>
</evidence>
<dbReference type="Gene3D" id="3.40.50.2300">
    <property type="match status" value="1"/>
</dbReference>
<dbReference type="InterPro" id="IPR011006">
    <property type="entry name" value="CheY-like_superfamily"/>
</dbReference>
<dbReference type="RefSeq" id="WP_380726158.1">
    <property type="nucleotide sequence ID" value="NZ_JBHTLK010000147.1"/>
</dbReference>
<dbReference type="SMART" id="SM00862">
    <property type="entry name" value="Trans_reg_C"/>
    <property type="match status" value="1"/>
</dbReference>
<evidence type="ECO:0000259" key="7">
    <source>
        <dbReference type="PROSITE" id="PS51755"/>
    </source>
</evidence>
<dbReference type="SMART" id="SM00448">
    <property type="entry name" value="REC"/>
    <property type="match status" value="1"/>
</dbReference>
<dbReference type="SUPFAM" id="SSF46894">
    <property type="entry name" value="C-terminal effector domain of the bipartite response regulators"/>
    <property type="match status" value="1"/>
</dbReference>
<feature type="modified residue" description="4-aspartylphosphate" evidence="4">
    <location>
        <position position="50"/>
    </location>
</feature>
<dbReference type="InterPro" id="IPR036388">
    <property type="entry name" value="WH-like_DNA-bd_sf"/>
</dbReference>
<dbReference type="InterPro" id="IPR039420">
    <property type="entry name" value="WalR-like"/>
</dbReference>
<evidence type="ECO:0000256" key="1">
    <source>
        <dbReference type="ARBA" id="ARBA00022553"/>
    </source>
</evidence>
<dbReference type="EMBL" id="JBHTLK010000147">
    <property type="protein sequence ID" value="MFD1150242.1"/>
    <property type="molecule type" value="Genomic_DNA"/>
</dbReference>
<dbReference type="Pfam" id="PF00072">
    <property type="entry name" value="Response_reg"/>
    <property type="match status" value="1"/>
</dbReference>
<proteinExistence type="predicted"/>
<organism evidence="8 9">
    <name type="scientific">Saccharothrix hoggarensis</name>
    <dbReference type="NCBI Taxonomy" id="913853"/>
    <lineage>
        <taxon>Bacteria</taxon>
        <taxon>Bacillati</taxon>
        <taxon>Actinomycetota</taxon>
        <taxon>Actinomycetes</taxon>
        <taxon>Pseudonocardiales</taxon>
        <taxon>Pseudonocardiaceae</taxon>
        <taxon>Saccharothrix</taxon>
    </lineage>
</organism>
<dbReference type="Gene3D" id="6.10.250.690">
    <property type="match status" value="1"/>
</dbReference>
<dbReference type="PANTHER" id="PTHR48111:SF40">
    <property type="entry name" value="PHOSPHATE REGULON TRANSCRIPTIONAL REGULATORY PROTEIN PHOB"/>
    <property type="match status" value="1"/>
</dbReference>
<name>A0ABW3QZI7_9PSEU</name>
<accession>A0ABW3QZI7</accession>
<dbReference type="PROSITE" id="PS51755">
    <property type="entry name" value="OMPR_PHOB"/>
    <property type="match status" value="1"/>
</dbReference>
<reference evidence="9" key="1">
    <citation type="journal article" date="2019" name="Int. J. Syst. Evol. Microbiol.">
        <title>The Global Catalogue of Microorganisms (GCM) 10K type strain sequencing project: providing services to taxonomists for standard genome sequencing and annotation.</title>
        <authorList>
            <consortium name="The Broad Institute Genomics Platform"/>
            <consortium name="The Broad Institute Genome Sequencing Center for Infectious Disease"/>
            <person name="Wu L."/>
            <person name="Ma J."/>
        </authorList>
    </citation>
    <scope>NUCLEOTIDE SEQUENCE [LARGE SCALE GENOMIC DNA]</scope>
    <source>
        <strain evidence="9">CCUG 60214</strain>
    </source>
</reference>
<evidence type="ECO:0000256" key="2">
    <source>
        <dbReference type="ARBA" id="ARBA00023012"/>
    </source>
</evidence>
<evidence type="ECO:0000259" key="6">
    <source>
        <dbReference type="PROSITE" id="PS50110"/>
    </source>
</evidence>
<keyword evidence="9" id="KW-1185">Reference proteome</keyword>
<dbReference type="PROSITE" id="PS50110">
    <property type="entry name" value="RESPONSE_REGULATORY"/>
    <property type="match status" value="1"/>
</dbReference>
<dbReference type="CDD" id="cd00383">
    <property type="entry name" value="trans_reg_C"/>
    <property type="match status" value="1"/>
</dbReference>
<gene>
    <name evidence="8" type="ORF">ACFQ3T_24175</name>
</gene>
<dbReference type="InterPro" id="IPR001867">
    <property type="entry name" value="OmpR/PhoB-type_DNA-bd"/>
</dbReference>